<feature type="domain" description="RagB/SusD" evidence="6">
    <location>
        <begin position="326"/>
        <end position="496"/>
    </location>
</feature>
<evidence type="ECO:0000256" key="1">
    <source>
        <dbReference type="ARBA" id="ARBA00004442"/>
    </source>
</evidence>
<protein>
    <recommendedName>
        <fullName evidence="10">RagB/SusD family nutrient uptake outer membrane protein</fullName>
    </recommendedName>
</protein>
<evidence type="ECO:0000256" key="4">
    <source>
        <dbReference type="ARBA" id="ARBA00023136"/>
    </source>
</evidence>
<evidence type="ECO:0000259" key="7">
    <source>
        <dbReference type="Pfam" id="PF14322"/>
    </source>
</evidence>
<keyword evidence="5" id="KW-0998">Cell outer membrane</keyword>
<proteinExistence type="inferred from homology"/>
<dbReference type="AlphaFoldDB" id="A0A0Q4AZ86"/>
<comment type="caution">
    <text evidence="8">The sequence shown here is derived from an EMBL/GenBank/DDBJ whole genome shotgun (WGS) entry which is preliminary data.</text>
</comment>
<dbReference type="InterPro" id="IPR011990">
    <property type="entry name" value="TPR-like_helical_dom_sf"/>
</dbReference>
<dbReference type="InterPro" id="IPR033985">
    <property type="entry name" value="SusD-like_N"/>
</dbReference>
<dbReference type="Pfam" id="PF14322">
    <property type="entry name" value="SusD-like_3"/>
    <property type="match status" value="1"/>
</dbReference>
<dbReference type="Proteomes" id="UP000054172">
    <property type="component" value="Unassembled WGS sequence"/>
</dbReference>
<keyword evidence="4" id="KW-0472">Membrane</keyword>
<comment type="subcellular location">
    <subcellularLocation>
        <location evidence="1">Cell outer membrane</location>
    </subcellularLocation>
</comment>
<dbReference type="SUPFAM" id="SSF48452">
    <property type="entry name" value="TPR-like"/>
    <property type="match status" value="1"/>
</dbReference>
<dbReference type="Gene3D" id="1.25.40.390">
    <property type="match status" value="1"/>
</dbReference>
<evidence type="ECO:0000256" key="5">
    <source>
        <dbReference type="ARBA" id="ARBA00023237"/>
    </source>
</evidence>
<dbReference type="PATRIC" id="fig|1702214.3.peg.2107"/>
<accession>A0A0Q4AZ86</accession>
<evidence type="ECO:0000256" key="3">
    <source>
        <dbReference type="ARBA" id="ARBA00022729"/>
    </source>
</evidence>
<dbReference type="STRING" id="1702214.AL399_08605"/>
<dbReference type="PROSITE" id="PS51257">
    <property type="entry name" value="PROKAR_LIPOPROTEIN"/>
    <property type="match status" value="1"/>
</dbReference>
<sequence length="496" mass="55531">MNIKSHLCIALLLIPVLFLVGCNKELQPEDRIPGPGAFRTLEDMLAWNNGFMSAFRARQLGFYCYCQDVQADLLNATTQAGETGTASYTWQMTNQDKELSAMWGAYYASLANLNYFLEHAGDFTPEEGHPGALDTVRRIQGNAHFLRAYYYHELALRWSRTYQPTAACVPLVTAYDVNARPARATQQEVFSFVLTELDKAEKELSDVPSVPSSPTITPGAVQALRARVFLTMRSWNEAYTEASKLIERGTYTLLSDPAKLAKMWHSDASSPEVILMLFASKSGEAPNGMGLYSGFRRADSSYRPAYLPTQWLVDLYEPTDSRRAIYFTQRTVKLRDDNTPTPNVWMVNKYPGNPALVAGENKYQHSPKPLRLAELYLIAAEAAFGLNEEANSLAALNALRQSRGLGTVSATGDALLQAIKEERTRELAFEGMRLWDLRRWGERCTRRAAQASDILITTPGELTTGLDMPNEHPKFVWGFPAYDIVANPQLKQNPGW</sequence>
<evidence type="ECO:0000259" key="6">
    <source>
        <dbReference type="Pfam" id="PF07980"/>
    </source>
</evidence>
<keyword evidence="3" id="KW-0732">Signal</keyword>
<dbReference type="GO" id="GO:0009279">
    <property type="term" value="C:cell outer membrane"/>
    <property type="evidence" value="ECO:0007669"/>
    <property type="project" value="UniProtKB-SubCell"/>
</dbReference>
<evidence type="ECO:0008006" key="10">
    <source>
        <dbReference type="Google" id="ProtNLM"/>
    </source>
</evidence>
<reference evidence="8" key="1">
    <citation type="submission" date="2015-08" db="EMBL/GenBank/DDBJ databases">
        <title>Candidatus Bacteriodes Periocalifornicus.</title>
        <authorList>
            <person name="McLean J.S."/>
            <person name="Kelley S."/>
        </authorList>
    </citation>
    <scope>NUCLEOTIDE SEQUENCE [LARGE SCALE GENOMIC DNA]</scope>
    <source>
        <strain evidence="8">12B</strain>
    </source>
</reference>
<evidence type="ECO:0000313" key="8">
    <source>
        <dbReference type="EMBL" id="KQM08207.1"/>
    </source>
</evidence>
<dbReference type="CDD" id="cd08977">
    <property type="entry name" value="SusD"/>
    <property type="match status" value="1"/>
</dbReference>
<gene>
    <name evidence="8" type="ORF">AL399_08605</name>
</gene>
<comment type="similarity">
    <text evidence="2">Belongs to the SusD family.</text>
</comment>
<evidence type="ECO:0000313" key="9">
    <source>
        <dbReference type="Proteomes" id="UP000054172"/>
    </source>
</evidence>
<evidence type="ECO:0000256" key="2">
    <source>
        <dbReference type="ARBA" id="ARBA00006275"/>
    </source>
</evidence>
<feature type="domain" description="SusD-like N-terminal" evidence="7">
    <location>
        <begin position="86"/>
        <end position="230"/>
    </location>
</feature>
<dbReference type="Pfam" id="PF07980">
    <property type="entry name" value="SusD_RagB"/>
    <property type="match status" value="1"/>
</dbReference>
<organism evidence="8 9">
    <name type="scientific">Candidatus [Bacteroides] periocalifornicus</name>
    <dbReference type="NCBI Taxonomy" id="1702214"/>
    <lineage>
        <taxon>Bacteria</taxon>
        <taxon>Pseudomonadati</taxon>
        <taxon>Bacteroidota</taxon>
    </lineage>
</organism>
<dbReference type="EMBL" id="LIIK01000056">
    <property type="protein sequence ID" value="KQM08207.1"/>
    <property type="molecule type" value="Genomic_DNA"/>
</dbReference>
<keyword evidence="9" id="KW-1185">Reference proteome</keyword>
<name>A0A0Q4AZ86_9BACT</name>
<dbReference type="InterPro" id="IPR012944">
    <property type="entry name" value="SusD_RagB_dom"/>
</dbReference>